<organism evidence="7 8">
    <name type="scientific">Luteimonas terricola</name>
    <dbReference type="NCBI Taxonomy" id="645597"/>
    <lineage>
        <taxon>Bacteria</taxon>
        <taxon>Pseudomonadati</taxon>
        <taxon>Pseudomonadota</taxon>
        <taxon>Gammaproteobacteria</taxon>
        <taxon>Lysobacterales</taxon>
        <taxon>Lysobacteraceae</taxon>
        <taxon>Luteimonas</taxon>
    </lineage>
</organism>
<dbReference type="EMBL" id="BMME01000001">
    <property type="protein sequence ID" value="GGK13381.1"/>
    <property type="molecule type" value="Genomic_DNA"/>
</dbReference>
<evidence type="ECO:0000259" key="6">
    <source>
        <dbReference type="Pfam" id="PF04138"/>
    </source>
</evidence>
<feature type="domain" description="GtrA/DPMS transmembrane" evidence="6">
    <location>
        <begin position="15"/>
        <end position="125"/>
    </location>
</feature>
<keyword evidence="2 5" id="KW-0812">Transmembrane</keyword>
<feature type="transmembrane region" description="Helical" evidence="5">
    <location>
        <begin position="12"/>
        <end position="30"/>
    </location>
</feature>
<dbReference type="InterPro" id="IPR007267">
    <property type="entry name" value="GtrA_DPMS_TM"/>
</dbReference>
<proteinExistence type="predicted"/>
<feature type="transmembrane region" description="Helical" evidence="5">
    <location>
        <begin position="103"/>
        <end position="124"/>
    </location>
</feature>
<keyword evidence="8" id="KW-1185">Reference proteome</keyword>
<keyword evidence="3 5" id="KW-1133">Transmembrane helix</keyword>
<dbReference type="Pfam" id="PF04138">
    <property type="entry name" value="GtrA_DPMS_TM"/>
    <property type="match status" value="1"/>
</dbReference>
<keyword evidence="4 5" id="KW-0472">Membrane</keyword>
<evidence type="ECO:0000256" key="3">
    <source>
        <dbReference type="ARBA" id="ARBA00022989"/>
    </source>
</evidence>
<comment type="subcellular location">
    <subcellularLocation>
        <location evidence="1">Membrane</location>
        <topology evidence="1">Multi-pass membrane protein</topology>
    </subcellularLocation>
</comment>
<dbReference type="Proteomes" id="UP000599009">
    <property type="component" value="Unassembled WGS sequence"/>
</dbReference>
<comment type="caution">
    <text evidence="7">The sequence shown here is derived from an EMBL/GenBank/DDBJ whole genome shotgun (WGS) entry which is preliminary data.</text>
</comment>
<feature type="transmembrane region" description="Helical" evidence="5">
    <location>
        <begin position="36"/>
        <end position="57"/>
    </location>
</feature>
<protein>
    <recommendedName>
        <fullName evidence="6">GtrA/DPMS transmembrane domain-containing protein</fullName>
    </recommendedName>
</protein>
<evidence type="ECO:0000256" key="4">
    <source>
        <dbReference type="ARBA" id="ARBA00023136"/>
    </source>
</evidence>
<evidence type="ECO:0000256" key="1">
    <source>
        <dbReference type="ARBA" id="ARBA00004141"/>
    </source>
</evidence>
<sequence length="129" mass="14464">MLKKLAGEGFRMGILSIVSFVLGYLLTFILHEGMRIAVEGAYTLAILICSVLNFFGCRHYVFQGTKGTILLEAAKFFPSILVFRAVEVVLFSQLNRISDNYHLAYVATALISMVCKFVASRFIIFKRSP</sequence>
<evidence type="ECO:0000313" key="7">
    <source>
        <dbReference type="EMBL" id="GGK13381.1"/>
    </source>
</evidence>
<evidence type="ECO:0000256" key="5">
    <source>
        <dbReference type="SAM" id="Phobius"/>
    </source>
</evidence>
<evidence type="ECO:0000313" key="8">
    <source>
        <dbReference type="Proteomes" id="UP000599009"/>
    </source>
</evidence>
<accession>A0ABQ2EL58</accession>
<feature type="transmembrane region" description="Helical" evidence="5">
    <location>
        <begin position="69"/>
        <end position="91"/>
    </location>
</feature>
<evidence type="ECO:0000256" key="2">
    <source>
        <dbReference type="ARBA" id="ARBA00022692"/>
    </source>
</evidence>
<name>A0ABQ2EL58_9GAMM</name>
<gene>
    <name evidence="7" type="ORF">GCM10011394_23270</name>
</gene>
<reference evidence="8" key="1">
    <citation type="journal article" date="2019" name="Int. J. Syst. Evol. Microbiol.">
        <title>The Global Catalogue of Microorganisms (GCM) 10K type strain sequencing project: providing services to taxonomists for standard genome sequencing and annotation.</title>
        <authorList>
            <consortium name="The Broad Institute Genomics Platform"/>
            <consortium name="The Broad Institute Genome Sequencing Center for Infectious Disease"/>
            <person name="Wu L."/>
            <person name="Ma J."/>
        </authorList>
    </citation>
    <scope>NUCLEOTIDE SEQUENCE [LARGE SCALE GENOMIC DNA]</scope>
    <source>
        <strain evidence="8">CGMCC 1.8985</strain>
    </source>
</reference>